<evidence type="ECO:0008006" key="4">
    <source>
        <dbReference type="Google" id="ProtNLM"/>
    </source>
</evidence>
<keyword evidence="1" id="KW-0732">Signal</keyword>
<evidence type="ECO:0000256" key="1">
    <source>
        <dbReference type="SAM" id="SignalP"/>
    </source>
</evidence>
<proteinExistence type="predicted"/>
<dbReference type="Proteomes" id="UP000316270">
    <property type="component" value="Chromosome 11"/>
</dbReference>
<evidence type="ECO:0000313" key="3">
    <source>
        <dbReference type="Proteomes" id="UP000316270"/>
    </source>
</evidence>
<feature type="chain" id="PRO_5021993049" description="Secreted protein" evidence="1">
    <location>
        <begin position="22"/>
        <end position="112"/>
    </location>
</feature>
<keyword evidence="3" id="KW-1185">Reference proteome</keyword>
<gene>
    <name evidence="2" type="ORF">FKW77_005102</name>
</gene>
<name>A0A517LFF9_9PEZI</name>
<reference evidence="2 3" key="1">
    <citation type="submission" date="2019-07" db="EMBL/GenBank/DDBJ databases">
        <title>Finished genome of Venturia effusa.</title>
        <authorList>
            <person name="Young C.A."/>
            <person name="Cox M.P."/>
            <person name="Ganley A.R.D."/>
            <person name="David W.J."/>
        </authorList>
    </citation>
    <scope>NUCLEOTIDE SEQUENCE [LARGE SCALE GENOMIC DNA]</scope>
    <source>
        <strain evidence="3">albino</strain>
    </source>
</reference>
<feature type="signal peptide" evidence="1">
    <location>
        <begin position="1"/>
        <end position="21"/>
    </location>
</feature>
<organism evidence="2 3">
    <name type="scientific">Venturia effusa</name>
    <dbReference type="NCBI Taxonomy" id="50376"/>
    <lineage>
        <taxon>Eukaryota</taxon>
        <taxon>Fungi</taxon>
        <taxon>Dikarya</taxon>
        <taxon>Ascomycota</taxon>
        <taxon>Pezizomycotina</taxon>
        <taxon>Dothideomycetes</taxon>
        <taxon>Pleosporomycetidae</taxon>
        <taxon>Venturiales</taxon>
        <taxon>Venturiaceae</taxon>
        <taxon>Venturia</taxon>
    </lineage>
</organism>
<protein>
    <recommendedName>
        <fullName evidence="4">Secreted protein</fullName>
    </recommendedName>
</protein>
<dbReference type="AlphaFoldDB" id="A0A517LFF9"/>
<sequence>MHFASHLLAILLTVAPASVYAKKDCQHWRTVFDIGDCKNTVCPSQKLDKFKDGFEKNKVAWEAWANDKRNGGTCGGYCEVPVEFTPPNSIGTTWKMNCYAHLFELPLEFKDE</sequence>
<accession>A0A517LFF9</accession>
<dbReference type="EMBL" id="CP042195">
    <property type="protein sequence ID" value="QDS74374.1"/>
    <property type="molecule type" value="Genomic_DNA"/>
</dbReference>
<evidence type="ECO:0000313" key="2">
    <source>
        <dbReference type="EMBL" id="QDS74374.1"/>
    </source>
</evidence>